<dbReference type="AlphaFoldDB" id="A0A4R0XF87"/>
<evidence type="ECO:0000259" key="3">
    <source>
        <dbReference type="Pfam" id="PF19295"/>
    </source>
</evidence>
<comment type="similarity">
    <text evidence="1">Belongs to the iron-sulfur cluster assembly SufBD family.</text>
</comment>
<dbReference type="EMBL" id="MWML01000226">
    <property type="protein sequence ID" value="TCG04711.1"/>
    <property type="molecule type" value="Genomic_DNA"/>
</dbReference>
<name>A0A4R0XF87_9BURK</name>
<dbReference type="SUPFAM" id="SSF101960">
    <property type="entry name" value="Stabilizer of iron transporter SufD"/>
    <property type="match status" value="1"/>
</dbReference>
<gene>
    <name evidence="4" type="ORF">BZM27_38945</name>
</gene>
<dbReference type="InterPro" id="IPR000825">
    <property type="entry name" value="SUF_FeS_clus_asmbl_SufBD_core"/>
</dbReference>
<feature type="domain" description="SUF system FeS cluster assembly SufBD N-terminal" evidence="3">
    <location>
        <begin position="8"/>
        <end position="169"/>
    </location>
</feature>
<dbReference type="Pfam" id="PF01458">
    <property type="entry name" value="SUFBD_core"/>
    <property type="match status" value="1"/>
</dbReference>
<protein>
    <submittedName>
        <fullName evidence="4">Fe-S cluster assembly protein SufD</fullName>
    </submittedName>
</protein>
<dbReference type="InterPro" id="IPR045595">
    <property type="entry name" value="SufBD_N"/>
</dbReference>
<reference evidence="4 5" key="1">
    <citation type="submission" date="2017-02" db="EMBL/GenBank/DDBJ databases">
        <title>Paraburkholderia sophoroidis sp. nov. and Paraburkholderia steynii sp. nov. rhizobial symbionts of the fynbos legume Hypocalyptus sophoroides.</title>
        <authorList>
            <person name="Steenkamp E.T."/>
            <person name="Beukes C.W."/>
            <person name="Van Zyl E."/>
            <person name="Avontuur J."/>
            <person name="Chan W.Y."/>
            <person name="Hassen A."/>
            <person name="Palmer M."/>
            <person name="Mthombeni L."/>
            <person name="Phalane F."/>
            <person name="Sereme K."/>
            <person name="Venter S.N."/>
        </authorList>
    </citation>
    <scope>NUCLEOTIDE SEQUENCE [LARGE SCALE GENOMIC DNA]</scope>
    <source>
        <strain evidence="4 5">HC1.1ba</strain>
    </source>
</reference>
<dbReference type="NCBIfam" id="TIGR01981">
    <property type="entry name" value="sufD"/>
    <property type="match status" value="1"/>
</dbReference>
<dbReference type="GO" id="GO:0016226">
    <property type="term" value="P:iron-sulfur cluster assembly"/>
    <property type="evidence" value="ECO:0007669"/>
    <property type="project" value="InterPro"/>
</dbReference>
<organism evidence="4 5">
    <name type="scientific">Paraburkholderia steynii</name>
    <dbReference type="NCBI Taxonomy" id="1245441"/>
    <lineage>
        <taxon>Bacteria</taxon>
        <taxon>Pseudomonadati</taxon>
        <taxon>Pseudomonadota</taxon>
        <taxon>Betaproteobacteria</taxon>
        <taxon>Burkholderiales</taxon>
        <taxon>Burkholderiaceae</taxon>
        <taxon>Paraburkholderia</taxon>
    </lineage>
</organism>
<dbReference type="PANTHER" id="PTHR43575">
    <property type="entry name" value="PROTEIN ABCI7, CHLOROPLASTIC"/>
    <property type="match status" value="1"/>
</dbReference>
<keyword evidence="5" id="KW-1185">Reference proteome</keyword>
<evidence type="ECO:0000256" key="1">
    <source>
        <dbReference type="ARBA" id="ARBA00043967"/>
    </source>
</evidence>
<dbReference type="InterPro" id="IPR011542">
    <property type="entry name" value="SUF_FeS_clus_asmbl_SufD"/>
</dbReference>
<evidence type="ECO:0000313" key="4">
    <source>
        <dbReference type="EMBL" id="TCG04711.1"/>
    </source>
</evidence>
<proteinExistence type="inferred from homology"/>
<sequence length="441" mass="49026">MSERALEHFHHSFQTLSKTLPGAELAWLRSARRHAFEQFEAVGFPTTQLEDWKYTNVATIAKRSWHFTSSHSGDLDVARIVDDIVPDNTVGRLVFVNGCHMPRLARVPMLPEGAFVGSLTRAIRELPERLRDIIAQPAPNDGFAALNTAFLSDGYVVLLPPDSAIDAPLVMLFLTDEAGLAMHPFNVILAGACSRCSIVEQYVGIADDAYLLNTVTKIVAGDEADVQHCRVQQEARSAFHIARVDVTQQRASRFTSHSFAFGGALSRTQIDTRLQAVDTYAELNGLYFVGARQHVDHHTRIDHEKPHGTSREYYRGVLDGASHGVFNGNVIVRRDAQQTNTHQANYNLLLSRDAQIDTKPQLEIHADDVKCTHGATVGQLDGNQLFYLRSRGIDERIARALLVWAFARDSVERVSIGVVRSKLTKLLLARTPEGEHIRGLI</sequence>
<comment type="caution">
    <text evidence="4">The sequence shown here is derived from an EMBL/GenBank/DDBJ whole genome shotgun (WGS) entry which is preliminary data.</text>
</comment>
<accession>A0A4R0XF87</accession>
<dbReference type="PANTHER" id="PTHR43575:SF1">
    <property type="entry name" value="PROTEIN ABCI7, CHLOROPLASTIC"/>
    <property type="match status" value="1"/>
</dbReference>
<evidence type="ECO:0000259" key="2">
    <source>
        <dbReference type="Pfam" id="PF01458"/>
    </source>
</evidence>
<feature type="domain" description="SUF system FeS cluster assembly SufBD core" evidence="2">
    <location>
        <begin position="174"/>
        <end position="406"/>
    </location>
</feature>
<dbReference type="InterPro" id="IPR037284">
    <property type="entry name" value="SUF_FeS_clus_asmbl_SufBD_sf"/>
</dbReference>
<dbReference type="Proteomes" id="UP000294200">
    <property type="component" value="Unassembled WGS sequence"/>
</dbReference>
<evidence type="ECO:0000313" key="5">
    <source>
        <dbReference type="Proteomes" id="UP000294200"/>
    </source>
</evidence>
<dbReference type="InterPro" id="IPR055346">
    <property type="entry name" value="Fe-S_cluster_assembly_SufBD"/>
</dbReference>
<dbReference type="Pfam" id="PF19295">
    <property type="entry name" value="SufBD_N"/>
    <property type="match status" value="1"/>
</dbReference>